<dbReference type="InterPro" id="IPR002818">
    <property type="entry name" value="DJ-1/PfpI"/>
</dbReference>
<feature type="domain" description="DJ-1/PfpI" evidence="2">
    <location>
        <begin position="7"/>
        <end position="98"/>
    </location>
</feature>
<dbReference type="PANTHER" id="PTHR42733:SF2">
    <property type="entry name" value="DJ-1_THIJ_PFPI FAMILY PROTEIN"/>
    <property type="match status" value="1"/>
</dbReference>
<dbReference type="PANTHER" id="PTHR42733">
    <property type="entry name" value="DJ-1 PROTEIN"/>
    <property type="match status" value="1"/>
</dbReference>
<dbReference type="Pfam" id="PF01965">
    <property type="entry name" value="DJ-1_PfpI"/>
    <property type="match status" value="1"/>
</dbReference>
<dbReference type="AlphaFoldDB" id="A0AAV0NC05"/>
<reference evidence="3" key="1">
    <citation type="submission" date="2022-08" db="EMBL/GenBank/DDBJ databases">
        <authorList>
            <person name="Gutierrez-Valencia J."/>
        </authorList>
    </citation>
    <scope>NUCLEOTIDE SEQUENCE</scope>
</reference>
<organism evidence="3 4">
    <name type="scientific">Linum tenue</name>
    <dbReference type="NCBI Taxonomy" id="586396"/>
    <lineage>
        <taxon>Eukaryota</taxon>
        <taxon>Viridiplantae</taxon>
        <taxon>Streptophyta</taxon>
        <taxon>Embryophyta</taxon>
        <taxon>Tracheophyta</taxon>
        <taxon>Spermatophyta</taxon>
        <taxon>Magnoliopsida</taxon>
        <taxon>eudicotyledons</taxon>
        <taxon>Gunneridae</taxon>
        <taxon>Pentapetalae</taxon>
        <taxon>rosids</taxon>
        <taxon>fabids</taxon>
        <taxon>Malpighiales</taxon>
        <taxon>Linaceae</taxon>
        <taxon>Linum</taxon>
    </lineage>
</organism>
<dbReference type="Gene3D" id="3.40.50.880">
    <property type="match status" value="1"/>
</dbReference>
<comment type="similarity">
    <text evidence="1">Belongs to the peptidase C56 family.</text>
</comment>
<dbReference type="InterPro" id="IPR029062">
    <property type="entry name" value="Class_I_gatase-like"/>
</dbReference>
<name>A0AAV0NC05_9ROSI</name>
<dbReference type="EMBL" id="CAMGYJ010000008">
    <property type="protein sequence ID" value="CAI0456130.1"/>
    <property type="molecule type" value="Genomic_DNA"/>
</dbReference>
<dbReference type="SUPFAM" id="SSF52317">
    <property type="entry name" value="Class I glutamine amidotransferase-like"/>
    <property type="match status" value="1"/>
</dbReference>
<comment type="caution">
    <text evidence="3">The sequence shown here is derived from an EMBL/GenBank/DDBJ whole genome shotgun (WGS) entry which is preliminary data.</text>
</comment>
<protein>
    <recommendedName>
        <fullName evidence="2">DJ-1/PfpI domain-containing protein</fullName>
    </recommendedName>
</protein>
<sequence>MGSLTKKSVLVLCGDYMEDYDVVVPFFTLRAFGVRVDCVSGGKLPGHRCFTAVHDFMGFEADSYDCLLIPGGGLIELLSADDKTVGLVRKFEAGKPVVTSYHSQI</sequence>
<evidence type="ECO:0000256" key="1">
    <source>
        <dbReference type="ARBA" id="ARBA00008542"/>
    </source>
</evidence>
<keyword evidence="4" id="KW-1185">Reference proteome</keyword>
<evidence type="ECO:0000313" key="3">
    <source>
        <dbReference type="EMBL" id="CAI0456130.1"/>
    </source>
</evidence>
<proteinExistence type="inferred from homology"/>
<gene>
    <name evidence="3" type="ORF">LITE_LOCUS32636</name>
</gene>
<evidence type="ECO:0000259" key="2">
    <source>
        <dbReference type="Pfam" id="PF01965"/>
    </source>
</evidence>
<evidence type="ECO:0000313" key="4">
    <source>
        <dbReference type="Proteomes" id="UP001154282"/>
    </source>
</evidence>
<dbReference type="InterPro" id="IPR006286">
    <property type="entry name" value="C56_PfpI-like"/>
</dbReference>
<dbReference type="Proteomes" id="UP001154282">
    <property type="component" value="Unassembled WGS sequence"/>
</dbReference>
<accession>A0AAV0NC05</accession>